<keyword evidence="6" id="KW-0449">Lipoprotein</keyword>
<feature type="binding site" evidence="16">
    <location>
        <position position="410"/>
    </location>
    <ligand>
        <name>Ca(2+)</name>
        <dbReference type="ChEBI" id="CHEBI:29108"/>
    </ligand>
</feature>
<evidence type="ECO:0000313" key="18">
    <source>
        <dbReference type="EMBL" id="KAK7945390.1"/>
    </source>
</evidence>
<evidence type="ECO:0000259" key="17">
    <source>
        <dbReference type="SMART" id="SM00460"/>
    </source>
</evidence>
<keyword evidence="16" id="KW-0479">Metal-binding</keyword>
<evidence type="ECO:0000313" key="19">
    <source>
        <dbReference type="Proteomes" id="UP001460270"/>
    </source>
</evidence>
<sequence length="652" mass="72487">MKEMEEVKLSVSSVDLLSSQASQNRKEHHTDLFHGDELIIRRGQTFQIQVELDRPFNANTDKLHLELKTGGLPLVSKGTHVIIPMVDHLEDERWEAKIVEQTDNKIKLSINSPASAIVGLYGLSVITSSLKGDNPTTYNSPKHIVMLFNPWCEEDTVFLDDEDERKEYVLNDTGRIYYGTEKQIGARTWNFGQKSDMPPSGRGDPVNVVRVLSAMINAQDDHGVLVGNWSGDYSDGVSPAAWSSSVEIVRKYHSSYGTPVCYGQCWVFSGSPQQCCVVLAFLLAPLDYLNKDSVWNFHVWNDCWMARPDLPPGNGGWQAVDSTPQETSQGTFRCGPASVNAIRSGQVYLKHDTPFVFAEVNSDKIYWQRNLDGTFSQIFSEKKAVGHFISTKAVGSDEREDITHLYKYQEGSEEERIAVETASRYGSKPDVYSSPSAEDVSVEVKMEGEGPRMGADAQLSILVKNMSSEPRQTTLHSQVAVMYYTGVLKGTIKKEQMSVELQPNEEKTIEWVLPYQQYQNQLVDQAALMLTLSGRVNETQQVLANQTTFRLRTPDLTISPLGDAVVGKEMAAKITFTNPLPRTLKDVVFRVEGLGLQKGHVVIVGDVGGLATVTLTEHFIPTQPGPRKLVASLDCKQLTQVHGVADINVLDQ</sequence>
<keyword evidence="3" id="KW-0597">Phosphoprotein</keyword>
<comment type="cofactor">
    <cofactor evidence="16">
        <name>Ca(2+)</name>
        <dbReference type="ChEBI" id="CHEBI:29108"/>
    </cofactor>
    <text evidence="16">Binds 1 Ca(2+) ion per subunit.</text>
</comment>
<dbReference type="Gene3D" id="3.90.260.10">
    <property type="entry name" value="Transglutaminase-like"/>
    <property type="match status" value="2"/>
</dbReference>
<comment type="subunit">
    <text evidence="9">Interacts with PLAAT4.</text>
</comment>
<feature type="active site" evidence="15">
    <location>
        <position position="265"/>
    </location>
</feature>
<evidence type="ECO:0000256" key="10">
    <source>
        <dbReference type="ARBA" id="ARBA00040559"/>
    </source>
</evidence>
<dbReference type="GO" id="GO:0007399">
    <property type="term" value="P:nervous system development"/>
    <property type="evidence" value="ECO:0007669"/>
    <property type="project" value="UniProtKB-ARBA"/>
</dbReference>
<organism evidence="18 19">
    <name type="scientific">Mugilogobius chulae</name>
    <name type="common">yellowstripe goby</name>
    <dbReference type="NCBI Taxonomy" id="88201"/>
    <lineage>
        <taxon>Eukaryota</taxon>
        <taxon>Metazoa</taxon>
        <taxon>Chordata</taxon>
        <taxon>Craniata</taxon>
        <taxon>Vertebrata</taxon>
        <taxon>Euteleostomi</taxon>
        <taxon>Actinopterygii</taxon>
        <taxon>Neopterygii</taxon>
        <taxon>Teleostei</taxon>
        <taxon>Neoteleostei</taxon>
        <taxon>Acanthomorphata</taxon>
        <taxon>Gobiaria</taxon>
        <taxon>Gobiiformes</taxon>
        <taxon>Gobioidei</taxon>
        <taxon>Gobiidae</taxon>
        <taxon>Gobionellinae</taxon>
        <taxon>Mugilogobius</taxon>
    </lineage>
</organism>
<evidence type="ECO:0000256" key="14">
    <source>
        <dbReference type="ARBA" id="ARBA00045815"/>
    </source>
</evidence>
<protein>
    <recommendedName>
        <fullName evidence="10">Protein-glutamine gamma-glutamyltransferase K</fullName>
        <ecNumber evidence="8">2.3.2.13</ecNumber>
    </recommendedName>
    <alternativeName>
        <fullName evidence="13">Epidermal TGase</fullName>
    </alternativeName>
    <alternativeName>
        <fullName evidence="12">Transglutaminase K</fullName>
    </alternativeName>
    <alternativeName>
        <fullName evidence="11">Transglutaminase-1</fullName>
    </alternativeName>
</protein>
<evidence type="ECO:0000256" key="9">
    <source>
        <dbReference type="ARBA" id="ARBA00038573"/>
    </source>
</evidence>
<keyword evidence="7" id="KW-0012">Acyltransferase</keyword>
<dbReference type="Pfam" id="PF00927">
    <property type="entry name" value="Transglut_C"/>
    <property type="match status" value="2"/>
</dbReference>
<dbReference type="AlphaFoldDB" id="A0AAW0Q4D7"/>
<dbReference type="SUPFAM" id="SSF81296">
    <property type="entry name" value="E set domains"/>
    <property type="match status" value="1"/>
</dbReference>
<feature type="binding site" evidence="16">
    <location>
        <position position="361"/>
    </location>
    <ligand>
        <name>Ca(2+)</name>
        <dbReference type="ChEBI" id="CHEBI:29108"/>
    </ligand>
</feature>
<keyword evidence="19" id="KW-1185">Reference proteome</keyword>
<feature type="domain" description="Transglutaminase-like" evidence="17">
    <location>
        <begin position="257"/>
        <end position="324"/>
    </location>
</feature>
<dbReference type="SUPFAM" id="SSF54001">
    <property type="entry name" value="Cysteine proteinases"/>
    <property type="match status" value="1"/>
</dbReference>
<keyword evidence="16" id="KW-0106">Calcium</keyword>
<dbReference type="InterPro" id="IPR050779">
    <property type="entry name" value="Transglutaminase"/>
</dbReference>
<reference evidence="19" key="1">
    <citation type="submission" date="2024-04" db="EMBL/GenBank/DDBJ databases">
        <title>Salinicola lusitanus LLJ914,a marine bacterium isolated from the Okinawa Trough.</title>
        <authorList>
            <person name="Li J."/>
        </authorList>
    </citation>
    <scope>NUCLEOTIDE SEQUENCE [LARGE SCALE GENOMIC DNA]</scope>
</reference>
<comment type="function">
    <text evidence="14">Catalyzes the cross-linking of proteins and the conjugation of polyamines to proteins. Responsible for cross-linking epidermal proteins during formation of the stratum corneum. Involved in cell proliferation.</text>
</comment>
<evidence type="ECO:0000256" key="1">
    <source>
        <dbReference type="ARBA" id="ARBA00004635"/>
    </source>
</evidence>
<accession>A0AAW0Q4D7</accession>
<dbReference type="InterPro" id="IPR001102">
    <property type="entry name" value="Transglutaminase_N"/>
</dbReference>
<evidence type="ECO:0000256" key="8">
    <source>
        <dbReference type="ARBA" id="ARBA00024222"/>
    </source>
</evidence>
<evidence type="ECO:0000256" key="7">
    <source>
        <dbReference type="ARBA" id="ARBA00023315"/>
    </source>
</evidence>
<evidence type="ECO:0000256" key="3">
    <source>
        <dbReference type="ARBA" id="ARBA00022553"/>
    </source>
</evidence>
<keyword evidence="4" id="KW-0564">Palmitate</keyword>
<dbReference type="InterPro" id="IPR036238">
    <property type="entry name" value="Transglutaminase_C_sf"/>
</dbReference>
<dbReference type="GO" id="GO:0031424">
    <property type="term" value="P:keratinization"/>
    <property type="evidence" value="ECO:0007669"/>
    <property type="project" value="UniProtKB-KW"/>
</dbReference>
<dbReference type="InterPro" id="IPR008958">
    <property type="entry name" value="Transglutaminase_C"/>
</dbReference>
<dbReference type="SUPFAM" id="SSF49309">
    <property type="entry name" value="Transglutaminase, two C-terminal domains"/>
    <property type="match status" value="2"/>
</dbReference>
<dbReference type="GO" id="GO:0003810">
    <property type="term" value="F:protein-glutamine gamma-glutamyltransferase activity"/>
    <property type="evidence" value="ECO:0007669"/>
    <property type="project" value="UniProtKB-EC"/>
</dbReference>
<dbReference type="PANTHER" id="PTHR11590:SF49">
    <property type="entry name" value="PROTEIN-GLUTAMINE GAMMA-GLUTAMYLTRANSFERASE K"/>
    <property type="match status" value="1"/>
</dbReference>
<evidence type="ECO:0000256" key="6">
    <source>
        <dbReference type="ARBA" id="ARBA00023288"/>
    </source>
</evidence>
<dbReference type="EMBL" id="JBBPFD010000001">
    <property type="protein sequence ID" value="KAK7945390.1"/>
    <property type="molecule type" value="Genomic_DNA"/>
</dbReference>
<evidence type="ECO:0000256" key="15">
    <source>
        <dbReference type="PIRSR" id="PIRSR000459-1"/>
    </source>
</evidence>
<comment type="subcellular location">
    <subcellularLocation>
        <location evidence="1">Membrane</location>
        <topology evidence="1">Lipid-anchor</topology>
    </subcellularLocation>
</comment>
<dbReference type="FunFam" id="2.60.40.10:FF:000090">
    <property type="entry name" value="Protein-glutamine gamma-glutamyltransferase 2"/>
    <property type="match status" value="1"/>
</dbReference>
<dbReference type="FunFam" id="2.60.40.10:FF:000171">
    <property type="entry name" value="protein-glutamine gamma-glutamyltransferase 6"/>
    <property type="match status" value="1"/>
</dbReference>
<feature type="binding site" evidence="16">
    <location>
        <position position="415"/>
    </location>
    <ligand>
        <name>Ca(2+)</name>
        <dbReference type="ChEBI" id="CHEBI:29108"/>
    </ligand>
</feature>
<evidence type="ECO:0000256" key="12">
    <source>
        <dbReference type="ARBA" id="ARBA00041726"/>
    </source>
</evidence>
<dbReference type="InterPro" id="IPR013783">
    <property type="entry name" value="Ig-like_fold"/>
</dbReference>
<dbReference type="SMART" id="SM00460">
    <property type="entry name" value="TGc"/>
    <property type="match status" value="1"/>
</dbReference>
<keyword evidence="5" id="KW-0417">Keratinization</keyword>
<dbReference type="PANTHER" id="PTHR11590">
    <property type="entry name" value="PROTEIN-GLUTAMINE GAMMA-GLUTAMYLTRANSFERASE"/>
    <property type="match status" value="1"/>
</dbReference>
<comment type="similarity">
    <text evidence="2">Belongs to the transglutaminase superfamily. Transglutaminase family.</text>
</comment>
<evidence type="ECO:0000256" key="11">
    <source>
        <dbReference type="ARBA" id="ARBA00041651"/>
    </source>
</evidence>
<dbReference type="GO" id="GO:0046872">
    <property type="term" value="F:metal ion binding"/>
    <property type="evidence" value="ECO:0007669"/>
    <property type="project" value="UniProtKB-KW"/>
</dbReference>
<dbReference type="InterPro" id="IPR038765">
    <property type="entry name" value="Papain-like_cys_pep_sf"/>
</dbReference>
<evidence type="ECO:0000256" key="16">
    <source>
        <dbReference type="PIRSR" id="PIRSR000459-2"/>
    </source>
</evidence>
<dbReference type="InterPro" id="IPR014756">
    <property type="entry name" value="Ig_E-set"/>
</dbReference>
<name>A0AAW0Q4D7_9GOBI</name>
<dbReference type="InterPro" id="IPR023608">
    <property type="entry name" value="Transglutaminase_animal"/>
</dbReference>
<proteinExistence type="inferred from homology"/>
<gene>
    <name evidence="18" type="ORF">WMY93_001118</name>
</gene>
<dbReference type="InterPro" id="IPR002931">
    <property type="entry name" value="Transglutaminase-like"/>
</dbReference>
<feature type="active site" evidence="15">
    <location>
        <position position="298"/>
    </location>
</feature>
<dbReference type="Proteomes" id="UP001460270">
    <property type="component" value="Unassembled WGS sequence"/>
</dbReference>
<evidence type="ECO:0000256" key="13">
    <source>
        <dbReference type="ARBA" id="ARBA00043229"/>
    </source>
</evidence>
<dbReference type="Pfam" id="PF00868">
    <property type="entry name" value="Transglut_N"/>
    <property type="match status" value="1"/>
</dbReference>
<evidence type="ECO:0000256" key="5">
    <source>
        <dbReference type="ARBA" id="ARBA00023249"/>
    </source>
</evidence>
<dbReference type="InterPro" id="IPR036985">
    <property type="entry name" value="Transglutaminase-like_sf"/>
</dbReference>
<keyword evidence="7" id="KW-0808">Transferase</keyword>
<dbReference type="EC" id="2.3.2.13" evidence="8"/>
<comment type="caution">
    <text evidence="18">The sequence shown here is derived from an EMBL/GenBank/DDBJ whole genome shotgun (WGS) entry which is preliminary data.</text>
</comment>
<dbReference type="PIRSF" id="PIRSF000459">
    <property type="entry name" value="TGM_EBP42"/>
    <property type="match status" value="1"/>
</dbReference>
<feature type="binding site" evidence="16">
    <location>
        <position position="363"/>
    </location>
    <ligand>
        <name>Ca(2+)</name>
        <dbReference type="ChEBI" id="CHEBI:29108"/>
    </ligand>
</feature>
<feature type="active site" evidence="15">
    <location>
        <position position="321"/>
    </location>
</feature>
<dbReference type="GO" id="GO:0016020">
    <property type="term" value="C:membrane"/>
    <property type="evidence" value="ECO:0007669"/>
    <property type="project" value="UniProtKB-SubCell"/>
</dbReference>
<evidence type="ECO:0000256" key="2">
    <source>
        <dbReference type="ARBA" id="ARBA00005968"/>
    </source>
</evidence>
<evidence type="ECO:0000256" key="4">
    <source>
        <dbReference type="ARBA" id="ARBA00023139"/>
    </source>
</evidence>
<dbReference type="Gene3D" id="2.60.40.10">
    <property type="entry name" value="Immunoglobulins"/>
    <property type="match status" value="3"/>
</dbReference>
<dbReference type="FunFam" id="2.60.40.10:FF:001143">
    <property type="entry name" value="Protein-glutamine gamma-glutamyltransferase K"/>
    <property type="match status" value="1"/>
</dbReference>